<organism evidence="11 12">
    <name type="scientific">Lacimicrobium alkaliphilum</name>
    <dbReference type="NCBI Taxonomy" id="1526571"/>
    <lineage>
        <taxon>Bacteria</taxon>
        <taxon>Pseudomonadati</taxon>
        <taxon>Pseudomonadota</taxon>
        <taxon>Gammaproteobacteria</taxon>
        <taxon>Alteromonadales</taxon>
        <taxon>Alteromonadaceae</taxon>
        <taxon>Lacimicrobium</taxon>
    </lineage>
</organism>
<keyword evidence="5 9" id="KW-0812">Transmembrane</keyword>
<dbReference type="AlphaFoldDB" id="A0A0U3AUP8"/>
<keyword evidence="12" id="KW-1185">Reference proteome</keyword>
<feature type="transmembrane region" description="Helical" evidence="9">
    <location>
        <begin position="267"/>
        <end position="290"/>
    </location>
</feature>
<keyword evidence="3" id="KW-1003">Cell membrane</keyword>
<keyword evidence="7 9" id="KW-0472">Membrane</keyword>
<gene>
    <name evidence="11" type="ORF">AT746_05755</name>
</gene>
<evidence type="ECO:0000313" key="11">
    <source>
        <dbReference type="EMBL" id="ALS97823.1"/>
    </source>
</evidence>
<evidence type="ECO:0000256" key="5">
    <source>
        <dbReference type="ARBA" id="ARBA00022692"/>
    </source>
</evidence>
<name>A0A0U3AUP8_9ALTE</name>
<evidence type="ECO:0000256" key="3">
    <source>
        <dbReference type="ARBA" id="ARBA00022475"/>
    </source>
</evidence>
<evidence type="ECO:0000256" key="9">
    <source>
        <dbReference type="RuleBase" id="RU363032"/>
    </source>
</evidence>
<feature type="domain" description="ABC transmembrane type-1" evidence="10">
    <location>
        <begin position="96"/>
        <end position="328"/>
    </location>
</feature>
<feature type="transmembrane region" description="Helical" evidence="9">
    <location>
        <begin position="133"/>
        <end position="158"/>
    </location>
</feature>
<sequence>MLIAIGRRLNLLVITLFILCLASYVLAFMLPGDALTNLSGIPASSDDQSHQLQLMYALNEGWLNGFWTYLKLTLAGDWGVSLNSRTPVFEDILQLLPASIELSLYAMVISLVIGLPLGVLAGLKHRSYTDMSILSISLAGFSFPVFWLSLLMILIFALQLGYLPMSGRISLLYDIPYETGFILVDILRSDLPFKDAAFEDALRHLVLPTLSLSIVTTALVIRLIRRSVVSVYSSDFIKAAYTKGLSHVQVFWRHGMKNALLPIMPQLAMQFTVLLTNAMIVEVIFSWPGIGEWLIQAIYQRDFPAIRGGMLAVSAVVVTFTISVDLVVRILYPLNKRLLYAQA</sequence>
<dbReference type="PANTHER" id="PTHR43163">
    <property type="entry name" value="DIPEPTIDE TRANSPORT SYSTEM PERMEASE PROTEIN DPPB-RELATED"/>
    <property type="match status" value="1"/>
</dbReference>
<dbReference type="PANTHER" id="PTHR43163:SF4">
    <property type="entry name" value="PUTRESCINE EXPORT SYSTEM PERMEASE PROTEIN SAPB"/>
    <property type="match status" value="1"/>
</dbReference>
<evidence type="ECO:0000256" key="1">
    <source>
        <dbReference type="ARBA" id="ARBA00004429"/>
    </source>
</evidence>
<dbReference type="GO" id="GO:0005886">
    <property type="term" value="C:plasma membrane"/>
    <property type="evidence" value="ECO:0007669"/>
    <property type="project" value="UniProtKB-SubCell"/>
</dbReference>
<dbReference type="SUPFAM" id="SSF161098">
    <property type="entry name" value="MetI-like"/>
    <property type="match status" value="1"/>
</dbReference>
<comment type="similarity">
    <text evidence="8">Belongs to the binding-protein-dependent transport system permease family. OppBC subfamily.</text>
</comment>
<protein>
    <submittedName>
        <fullName evidence="11">Peptide ABC transporter permease</fullName>
    </submittedName>
</protein>
<dbReference type="EMBL" id="CP013650">
    <property type="protein sequence ID" value="ALS97823.1"/>
    <property type="molecule type" value="Genomic_DNA"/>
</dbReference>
<comment type="subcellular location">
    <subcellularLocation>
        <location evidence="1">Cell inner membrane</location>
        <topology evidence="1">Multi-pass membrane protein</topology>
    </subcellularLocation>
    <subcellularLocation>
        <location evidence="9">Cell membrane</location>
        <topology evidence="9">Multi-pass membrane protein</topology>
    </subcellularLocation>
</comment>
<dbReference type="RefSeq" id="WP_062477692.1">
    <property type="nucleotide sequence ID" value="NZ_CP013650.1"/>
</dbReference>
<dbReference type="PROSITE" id="PS50928">
    <property type="entry name" value="ABC_TM1"/>
    <property type="match status" value="1"/>
</dbReference>
<dbReference type="CDD" id="cd06261">
    <property type="entry name" value="TM_PBP2"/>
    <property type="match status" value="1"/>
</dbReference>
<dbReference type="Proteomes" id="UP000068447">
    <property type="component" value="Chromosome"/>
</dbReference>
<evidence type="ECO:0000259" key="10">
    <source>
        <dbReference type="PROSITE" id="PS50928"/>
    </source>
</evidence>
<feature type="transmembrane region" description="Helical" evidence="9">
    <location>
        <begin position="102"/>
        <end position="121"/>
    </location>
</feature>
<dbReference type="KEGG" id="lal:AT746_05755"/>
<evidence type="ECO:0000313" key="12">
    <source>
        <dbReference type="Proteomes" id="UP000068447"/>
    </source>
</evidence>
<dbReference type="OrthoDB" id="9805855at2"/>
<keyword evidence="4" id="KW-0997">Cell inner membrane</keyword>
<reference evidence="11 12" key="1">
    <citation type="submission" date="2015-12" db="EMBL/GenBank/DDBJ databases">
        <title>Complete genome of Lacimicrobium alkaliphilum KCTC 32984.</title>
        <authorList>
            <person name="Kim S.-G."/>
            <person name="Lee Y.-J."/>
        </authorList>
    </citation>
    <scope>NUCLEOTIDE SEQUENCE [LARGE SCALE GENOMIC DNA]</scope>
    <source>
        <strain evidence="11 12">YelD216</strain>
    </source>
</reference>
<feature type="transmembrane region" description="Helical" evidence="9">
    <location>
        <begin position="205"/>
        <end position="224"/>
    </location>
</feature>
<evidence type="ECO:0000256" key="8">
    <source>
        <dbReference type="ARBA" id="ARBA00024202"/>
    </source>
</evidence>
<proteinExistence type="inferred from homology"/>
<feature type="transmembrane region" description="Helical" evidence="9">
    <location>
        <begin position="310"/>
        <end position="332"/>
    </location>
</feature>
<dbReference type="InterPro" id="IPR000515">
    <property type="entry name" value="MetI-like"/>
</dbReference>
<evidence type="ECO:0000256" key="7">
    <source>
        <dbReference type="ARBA" id="ARBA00023136"/>
    </source>
</evidence>
<evidence type="ECO:0000256" key="4">
    <source>
        <dbReference type="ARBA" id="ARBA00022519"/>
    </source>
</evidence>
<dbReference type="InterPro" id="IPR035906">
    <property type="entry name" value="MetI-like_sf"/>
</dbReference>
<evidence type="ECO:0000256" key="2">
    <source>
        <dbReference type="ARBA" id="ARBA00022448"/>
    </source>
</evidence>
<dbReference type="Gene3D" id="1.10.3720.10">
    <property type="entry name" value="MetI-like"/>
    <property type="match status" value="1"/>
</dbReference>
<dbReference type="Pfam" id="PF00528">
    <property type="entry name" value="BPD_transp_1"/>
    <property type="match status" value="1"/>
</dbReference>
<accession>A0A0U3AUP8</accession>
<keyword evidence="2 9" id="KW-0813">Transport</keyword>
<evidence type="ECO:0000256" key="6">
    <source>
        <dbReference type="ARBA" id="ARBA00022989"/>
    </source>
</evidence>
<dbReference type="GO" id="GO:0071916">
    <property type="term" value="F:dipeptide transmembrane transporter activity"/>
    <property type="evidence" value="ECO:0007669"/>
    <property type="project" value="TreeGrafter"/>
</dbReference>
<dbReference type="STRING" id="1526571.AT746_05755"/>
<keyword evidence="6 9" id="KW-1133">Transmembrane helix</keyword>